<dbReference type="InterPro" id="IPR017568">
    <property type="entry name" value="3-oxoacyl-ACP_synth-2"/>
</dbReference>
<dbReference type="GO" id="GO:0004315">
    <property type="term" value="F:3-oxoacyl-[acyl-carrier-protein] synthase activity"/>
    <property type="evidence" value="ECO:0007669"/>
    <property type="project" value="UniProtKB-UniRule"/>
</dbReference>
<comment type="caution">
    <text evidence="15">The sequence shown here is derived from an EMBL/GenBank/DDBJ whole genome shotgun (WGS) entry which is preliminary data.</text>
</comment>
<keyword evidence="7" id="KW-0276">Fatty acid metabolism</keyword>
<dbReference type="Gene3D" id="3.40.47.10">
    <property type="match status" value="1"/>
</dbReference>
<dbReference type="NCBIfam" id="TIGR03150">
    <property type="entry name" value="fabF"/>
    <property type="match status" value="1"/>
</dbReference>
<feature type="active site" description="For beta-ketoacyl synthase activity" evidence="12">
    <location>
        <position position="168"/>
    </location>
</feature>
<dbReference type="SUPFAM" id="SSF53901">
    <property type="entry name" value="Thiolase-like"/>
    <property type="match status" value="2"/>
</dbReference>
<evidence type="ECO:0000256" key="11">
    <source>
        <dbReference type="PIRNR" id="PIRNR000447"/>
    </source>
</evidence>
<dbReference type="InterPro" id="IPR016039">
    <property type="entry name" value="Thiolase-like"/>
</dbReference>
<evidence type="ECO:0000256" key="8">
    <source>
        <dbReference type="ARBA" id="ARBA00023098"/>
    </source>
</evidence>
<accession>A0A2A2AXP4</accession>
<dbReference type="PROSITE" id="PS52004">
    <property type="entry name" value="KS3_2"/>
    <property type="match status" value="1"/>
</dbReference>
<keyword evidence="9 11" id="KW-0275">Fatty acid biosynthesis</keyword>
<dbReference type="EMBL" id="NSJE01000011">
    <property type="protein sequence ID" value="PAT42616.1"/>
    <property type="molecule type" value="Genomic_DNA"/>
</dbReference>
<dbReference type="PIRSF" id="PIRSF000447">
    <property type="entry name" value="KAS_II"/>
    <property type="match status" value="1"/>
</dbReference>
<evidence type="ECO:0000256" key="12">
    <source>
        <dbReference type="PIRSR" id="PIRSR000447-1"/>
    </source>
</evidence>
<keyword evidence="5 11" id="KW-0444">Lipid biosynthesis</keyword>
<evidence type="ECO:0000256" key="9">
    <source>
        <dbReference type="ARBA" id="ARBA00023160"/>
    </source>
</evidence>
<dbReference type="CDD" id="cd00834">
    <property type="entry name" value="KAS_I_II"/>
    <property type="match status" value="1"/>
</dbReference>
<evidence type="ECO:0000256" key="7">
    <source>
        <dbReference type="ARBA" id="ARBA00022832"/>
    </source>
</evidence>
<dbReference type="SMART" id="SM00825">
    <property type="entry name" value="PKS_KS"/>
    <property type="match status" value="1"/>
</dbReference>
<evidence type="ECO:0000256" key="13">
    <source>
        <dbReference type="RuleBase" id="RU003694"/>
    </source>
</evidence>
<dbReference type="RefSeq" id="WP_095551990.1">
    <property type="nucleotide sequence ID" value="NZ_NSJE01000011.1"/>
</dbReference>
<dbReference type="InterPro" id="IPR018201">
    <property type="entry name" value="Ketoacyl_synth_AS"/>
</dbReference>
<keyword evidence="6 11" id="KW-0808">Transferase</keyword>
<dbReference type="PROSITE" id="PS00606">
    <property type="entry name" value="KS3_1"/>
    <property type="match status" value="1"/>
</dbReference>
<evidence type="ECO:0000256" key="2">
    <source>
        <dbReference type="ARBA" id="ARBA00008467"/>
    </source>
</evidence>
<organism evidence="15 16">
    <name type="scientific">Vandammella animalimorsus</name>
    <dbReference type="NCBI Taxonomy" id="2029117"/>
    <lineage>
        <taxon>Bacteria</taxon>
        <taxon>Pseudomonadati</taxon>
        <taxon>Pseudomonadota</taxon>
        <taxon>Betaproteobacteria</taxon>
        <taxon>Burkholderiales</taxon>
        <taxon>Comamonadaceae</taxon>
        <taxon>Vandammella</taxon>
    </lineage>
</organism>
<dbReference type="Proteomes" id="UP000218439">
    <property type="component" value="Unassembled WGS sequence"/>
</dbReference>
<dbReference type="InterPro" id="IPR014030">
    <property type="entry name" value="Ketoacyl_synth_N"/>
</dbReference>
<dbReference type="GO" id="GO:0005829">
    <property type="term" value="C:cytosol"/>
    <property type="evidence" value="ECO:0007669"/>
    <property type="project" value="TreeGrafter"/>
</dbReference>
<dbReference type="Pfam" id="PF00109">
    <property type="entry name" value="ketoacyl-synt"/>
    <property type="match status" value="1"/>
</dbReference>
<evidence type="ECO:0000259" key="14">
    <source>
        <dbReference type="PROSITE" id="PS52004"/>
    </source>
</evidence>
<protein>
    <recommendedName>
        <fullName evidence="4 11">3-oxoacyl-[acyl-carrier-protein] synthase 2</fullName>
        <ecNumber evidence="3 11">2.3.1.179</ecNumber>
    </recommendedName>
</protein>
<dbReference type="InterPro" id="IPR020841">
    <property type="entry name" value="PKS_Beta-ketoAc_synthase_dom"/>
</dbReference>
<reference evidence="15 16" key="1">
    <citation type="submission" date="2017-08" db="EMBL/GenBank/DDBJ databases">
        <title>WGS of Clinical strains of the CDC Group NO-1 linked to zoonotic infections in humans.</title>
        <authorList>
            <person name="Bernier A.-M."/>
            <person name="Bernard K."/>
        </authorList>
    </citation>
    <scope>NUCLEOTIDE SEQUENCE [LARGE SCALE GENOMIC DNA]</scope>
    <source>
        <strain evidence="15 16">NML120219</strain>
    </source>
</reference>
<evidence type="ECO:0000256" key="5">
    <source>
        <dbReference type="ARBA" id="ARBA00022516"/>
    </source>
</evidence>
<name>A0A2A2AXP4_9BURK</name>
<dbReference type="UniPathway" id="UPA00094"/>
<comment type="pathway">
    <text evidence="1 11">Lipid metabolism; fatty acid biosynthesis.</text>
</comment>
<comment type="catalytic activity">
    <reaction evidence="11">
        <text>a fatty acyl-[ACP] + malonyl-[ACP] + H(+) = a 3-oxoacyl-[ACP] + holo-[ACP] + CO2</text>
        <dbReference type="Rhea" id="RHEA:22836"/>
        <dbReference type="Rhea" id="RHEA-COMP:9623"/>
        <dbReference type="Rhea" id="RHEA-COMP:9685"/>
        <dbReference type="Rhea" id="RHEA-COMP:9916"/>
        <dbReference type="Rhea" id="RHEA-COMP:14125"/>
        <dbReference type="ChEBI" id="CHEBI:15378"/>
        <dbReference type="ChEBI" id="CHEBI:16526"/>
        <dbReference type="ChEBI" id="CHEBI:64479"/>
        <dbReference type="ChEBI" id="CHEBI:78449"/>
        <dbReference type="ChEBI" id="CHEBI:78776"/>
        <dbReference type="ChEBI" id="CHEBI:138651"/>
    </reaction>
</comment>
<dbReference type="InterPro" id="IPR000794">
    <property type="entry name" value="Beta-ketoacyl_synthase"/>
</dbReference>
<comment type="catalytic activity">
    <reaction evidence="11">
        <text>(9Z)-hexadecenoyl-[ACP] + malonyl-[ACP] + H(+) = 3-oxo-(11Z)-octadecenoyl-[ACP] + holo-[ACP] + CO2</text>
        <dbReference type="Rhea" id="RHEA:55040"/>
        <dbReference type="Rhea" id="RHEA-COMP:9623"/>
        <dbReference type="Rhea" id="RHEA-COMP:9685"/>
        <dbReference type="Rhea" id="RHEA-COMP:10800"/>
        <dbReference type="Rhea" id="RHEA-COMP:14074"/>
        <dbReference type="ChEBI" id="CHEBI:15378"/>
        <dbReference type="ChEBI" id="CHEBI:16526"/>
        <dbReference type="ChEBI" id="CHEBI:64479"/>
        <dbReference type="ChEBI" id="CHEBI:78449"/>
        <dbReference type="ChEBI" id="CHEBI:83989"/>
        <dbReference type="ChEBI" id="CHEBI:138538"/>
        <dbReference type="EC" id="2.3.1.179"/>
    </reaction>
</comment>
<dbReference type="PANTHER" id="PTHR11712:SF336">
    <property type="entry name" value="3-OXOACYL-[ACYL-CARRIER-PROTEIN] SYNTHASE, MITOCHONDRIAL"/>
    <property type="match status" value="1"/>
</dbReference>
<comment type="function">
    <text evidence="11">Involved in the type II fatty acid elongation cycle. Catalyzes the elongation of a wide range of acyl-ACP by the addition of two carbons from malonyl-ACP to an acyl acceptor. Can efficiently catalyze the conversion of palmitoleoyl-ACP (cis-hexadec-9-enoyl-ACP) to cis-vaccenoyl-ACP (cis-octadec-11-enoyl-ACP), an essential step in the thermal regulation of fatty acid composition.</text>
</comment>
<dbReference type="FunFam" id="3.40.47.10:FF:000009">
    <property type="entry name" value="3-oxoacyl-[acyl-carrier-protein] synthase 2"/>
    <property type="match status" value="1"/>
</dbReference>
<dbReference type="NCBIfam" id="NF004970">
    <property type="entry name" value="PRK06333.1"/>
    <property type="match status" value="1"/>
</dbReference>
<dbReference type="EC" id="2.3.1.179" evidence="3 11"/>
<evidence type="ECO:0000256" key="3">
    <source>
        <dbReference type="ARBA" id="ARBA00012356"/>
    </source>
</evidence>
<dbReference type="PANTHER" id="PTHR11712">
    <property type="entry name" value="POLYKETIDE SYNTHASE-RELATED"/>
    <property type="match status" value="1"/>
</dbReference>
<proteinExistence type="inferred from homology"/>
<keyword evidence="8" id="KW-0443">Lipid metabolism</keyword>
<dbReference type="NCBIfam" id="NF005589">
    <property type="entry name" value="PRK07314.1"/>
    <property type="match status" value="1"/>
</dbReference>
<evidence type="ECO:0000313" key="16">
    <source>
        <dbReference type="Proteomes" id="UP000218439"/>
    </source>
</evidence>
<gene>
    <name evidence="15" type="primary">fabF</name>
    <name evidence="15" type="ORF">CK621_08010</name>
</gene>
<dbReference type="AlphaFoldDB" id="A0A2A2AXP4"/>
<dbReference type="GO" id="GO:0006633">
    <property type="term" value="P:fatty acid biosynthetic process"/>
    <property type="evidence" value="ECO:0007669"/>
    <property type="project" value="UniProtKB-UniRule"/>
</dbReference>
<dbReference type="Pfam" id="PF02801">
    <property type="entry name" value="Ketoacyl-synt_C"/>
    <property type="match status" value="1"/>
</dbReference>
<evidence type="ECO:0000256" key="1">
    <source>
        <dbReference type="ARBA" id="ARBA00005194"/>
    </source>
</evidence>
<dbReference type="InterPro" id="IPR014031">
    <property type="entry name" value="Ketoacyl_synth_C"/>
</dbReference>
<evidence type="ECO:0000256" key="10">
    <source>
        <dbReference type="ARBA" id="ARBA00023315"/>
    </source>
</evidence>
<evidence type="ECO:0000256" key="4">
    <source>
        <dbReference type="ARBA" id="ARBA00014657"/>
    </source>
</evidence>
<feature type="domain" description="Ketosynthase family 3 (KS3)" evidence="14">
    <location>
        <begin position="3"/>
        <end position="413"/>
    </location>
</feature>
<keyword evidence="10 11" id="KW-0012">Acyltransferase</keyword>
<evidence type="ECO:0000313" key="15">
    <source>
        <dbReference type="EMBL" id="PAT42616.1"/>
    </source>
</evidence>
<sequence>MSRRRVVVTGLGCVSPVGNTVPQAWANILAGKSGIGPITKFDVSDFAAKIAGEVRDLDISPYINAKEARTMDTFIHYGIVAAHQAYADAGLPAGEALSDAQAERFGAVIGSGIGGLPLIEANHGDFMTRGARRISPFFVPSTIINLVAGQVSIRLGLKGPNLSLVTACTTGLHCIGDAARLIEYGDADVMLAGGAESTVCPLGIGGFAAMKALSTRNDDPQAASRPWDKDRDGFVLGEGAGILVLEEYEHAKARGARIYAEVAGFGMSADASHITAPNIDGPRRAMLNALRNAGVNLDEVDYLNAHGTSTPLGDVNESNAIKAAFGDHAHKLVVSSTKSMTGHLLGGAGGLESVFTVMALHDQKIPPTINLHNPDPECDLDYCANTARDAKLNVAVKNNFGFGGTNGTLVFKRV</sequence>
<comment type="similarity">
    <text evidence="2 11 13">Belongs to the thiolase-like superfamily. Beta-ketoacyl-ACP synthases family.</text>
</comment>
<evidence type="ECO:0000256" key="6">
    <source>
        <dbReference type="ARBA" id="ARBA00022679"/>
    </source>
</evidence>